<reference evidence="2" key="1">
    <citation type="submission" date="2021-01" db="EMBL/GenBank/DDBJ databases">
        <title>Whole genome shotgun sequence of Actinocatenispora rupis NBRC 107355.</title>
        <authorList>
            <person name="Komaki H."/>
            <person name="Tamura T."/>
        </authorList>
    </citation>
    <scope>NUCLEOTIDE SEQUENCE</scope>
    <source>
        <strain evidence="2">NBRC 107355</strain>
    </source>
</reference>
<gene>
    <name evidence="2" type="ORF">Aru02nite_05930</name>
</gene>
<proteinExistence type="predicted"/>
<evidence type="ECO:0000313" key="2">
    <source>
        <dbReference type="EMBL" id="GID09704.1"/>
    </source>
</evidence>
<name>A0A8J3NBU2_9ACTN</name>
<feature type="region of interest" description="Disordered" evidence="1">
    <location>
        <begin position="83"/>
        <end position="115"/>
    </location>
</feature>
<dbReference type="AlphaFoldDB" id="A0A8J3NBU2"/>
<dbReference type="EMBL" id="BOMB01000003">
    <property type="protein sequence ID" value="GID09704.1"/>
    <property type="molecule type" value="Genomic_DNA"/>
</dbReference>
<evidence type="ECO:0000256" key="1">
    <source>
        <dbReference type="SAM" id="MobiDB-lite"/>
    </source>
</evidence>
<dbReference type="Proteomes" id="UP000612808">
    <property type="component" value="Unassembled WGS sequence"/>
</dbReference>
<sequence length="115" mass="12079">MCTIHPGAATALVDPAEQTQAPYTPRPTWQGDPTTITDRHLPAEPASTPRRTAPVSRFATATPGGYGILQELSPSADVALTWPLPGPDYGDSGGAGHEASRPPERLGGDVWDPVR</sequence>
<organism evidence="2 3">
    <name type="scientific">Actinocatenispora rupis</name>
    <dbReference type="NCBI Taxonomy" id="519421"/>
    <lineage>
        <taxon>Bacteria</taxon>
        <taxon>Bacillati</taxon>
        <taxon>Actinomycetota</taxon>
        <taxon>Actinomycetes</taxon>
        <taxon>Micromonosporales</taxon>
        <taxon>Micromonosporaceae</taxon>
        <taxon>Actinocatenispora</taxon>
    </lineage>
</organism>
<comment type="caution">
    <text evidence="2">The sequence shown here is derived from an EMBL/GenBank/DDBJ whole genome shotgun (WGS) entry which is preliminary data.</text>
</comment>
<keyword evidence="3" id="KW-1185">Reference proteome</keyword>
<protein>
    <submittedName>
        <fullName evidence="2">Uncharacterized protein</fullName>
    </submittedName>
</protein>
<feature type="compositionally biased region" description="Basic and acidic residues" evidence="1">
    <location>
        <begin position="98"/>
        <end position="115"/>
    </location>
</feature>
<accession>A0A8J3NBU2</accession>
<feature type="region of interest" description="Disordered" evidence="1">
    <location>
        <begin position="1"/>
        <end position="54"/>
    </location>
</feature>
<evidence type="ECO:0000313" key="3">
    <source>
        <dbReference type="Proteomes" id="UP000612808"/>
    </source>
</evidence>